<dbReference type="Gene3D" id="3.90.79.10">
    <property type="entry name" value="Nucleoside Triphosphate Pyrophosphohydrolase"/>
    <property type="match status" value="1"/>
</dbReference>
<evidence type="ECO:0000313" key="4">
    <source>
        <dbReference type="EMBL" id="RRC98516.1"/>
    </source>
</evidence>
<comment type="caution">
    <text evidence="4">The sequence shown here is derived from an EMBL/GenBank/DDBJ whole genome shotgun (WGS) entry which is preliminary data.</text>
</comment>
<dbReference type="Gene3D" id="2.20.70.10">
    <property type="match status" value="1"/>
</dbReference>
<dbReference type="OrthoDB" id="5417595at2"/>
<evidence type="ECO:0000313" key="5">
    <source>
        <dbReference type="Proteomes" id="UP000267535"/>
    </source>
</evidence>
<evidence type="ECO:0000256" key="2">
    <source>
        <dbReference type="ARBA" id="ARBA00022801"/>
    </source>
</evidence>
<dbReference type="PROSITE" id="PS00893">
    <property type="entry name" value="NUDIX_BOX"/>
    <property type="match status" value="1"/>
</dbReference>
<dbReference type="InterPro" id="IPR015797">
    <property type="entry name" value="NUDIX_hydrolase-like_dom_sf"/>
</dbReference>
<feature type="domain" description="Nudix hydrolase" evidence="3">
    <location>
        <begin position="36"/>
        <end position="159"/>
    </location>
</feature>
<comment type="cofactor">
    <cofactor evidence="1">
        <name>Mg(2+)</name>
        <dbReference type="ChEBI" id="CHEBI:18420"/>
    </cofactor>
</comment>
<protein>
    <submittedName>
        <fullName evidence="4">NUDIX hydrolase</fullName>
    </submittedName>
</protein>
<gene>
    <name evidence="4" type="ORF">EHS89_12925</name>
</gene>
<dbReference type="InterPro" id="IPR000086">
    <property type="entry name" value="NUDIX_hydrolase_dom"/>
</dbReference>
<sequence length="183" mass="20810">MNFCSQCGASIKLAIPEGDNRQRHICTSCHHIHYLNPKIVAGCLPVWQDKVLLCKRSIEPRSGYWTLPAGFMENGESTRHAALRETREEANARVSNLQLYTLTSMAPVSQVQMIYLAQLDDLDFSAGDETEAVALYSEEEIPWDDLAFQTIHNALKLFFEDRKKGIFPLHHIDLERPSKPPEN</sequence>
<proteinExistence type="predicted"/>
<evidence type="ECO:0000259" key="3">
    <source>
        <dbReference type="PROSITE" id="PS51462"/>
    </source>
</evidence>
<dbReference type="GO" id="GO:0016787">
    <property type="term" value="F:hydrolase activity"/>
    <property type="evidence" value="ECO:0007669"/>
    <property type="project" value="UniProtKB-KW"/>
</dbReference>
<dbReference type="PANTHER" id="PTHR43222">
    <property type="entry name" value="NUDIX HYDROLASE 23"/>
    <property type="match status" value="1"/>
</dbReference>
<evidence type="ECO:0000256" key="1">
    <source>
        <dbReference type="ARBA" id="ARBA00001946"/>
    </source>
</evidence>
<dbReference type="Proteomes" id="UP000267535">
    <property type="component" value="Unassembled WGS sequence"/>
</dbReference>
<dbReference type="SUPFAM" id="SSF55811">
    <property type="entry name" value="Nudix"/>
    <property type="match status" value="1"/>
</dbReference>
<keyword evidence="5" id="KW-1185">Reference proteome</keyword>
<dbReference type="InterPro" id="IPR029401">
    <property type="entry name" value="Nudix_N"/>
</dbReference>
<organism evidence="4 5">
    <name type="scientific">Amphritea balenae</name>
    <dbReference type="NCBI Taxonomy" id="452629"/>
    <lineage>
        <taxon>Bacteria</taxon>
        <taxon>Pseudomonadati</taxon>
        <taxon>Pseudomonadota</taxon>
        <taxon>Gammaproteobacteria</taxon>
        <taxon>Oceanospirillales</taxon>
        <taxon>Oceanospirillaceae</taxon>
        <taxon>Amphritea</taxon>
    </lineage>
</organism>
<dbReference type="InterPro" id="IPR020084">
    <property type="entry name" value="NUDIX_hydrolase_CS"/>
</dbReference>
<name>A0A3P1SMX6_9GAMM</name>
<dbReference type="RefSeq" id="WP_124926577.1">
    <property type="nucleotide sequence ID" value="NZ_BMOH01000002.1"/>
</dbReference>
<dbReference type="CDD" id="cd04511">
    <property type="entry name" value="NUDIX_Hydrolase"/>
    <property type="match status" value="1"/>
</dbReference>
<keyword evidence="2 4" id="KW-0378">Hydrolase</keyword>
<dbReference type="PROSITE" id="PS51462">
    <property type="entry name" value="NUDIX"/>
    <property type="match status" value="1"/>
</dbReference>
<dbReference type="PANTHER" id="PTHR43222:SF2">
    <property type="entry name" value="NUDIX HYDROLASE 23, CHLOROPLASTIC"/>
    <property type="match status" value="1"/>
</dbReference>
<accession>A0A3P1SMX6</accession>
<dbReference type="Pfam" id="PF00293">
    <property type="entry name" value="NUDIX"/>
    <property type="match status" value="1"/>
</dbReference>
<dbReference type="Pfam" id="PF14803">
    <property type="entry name" value="Zn_ribbon_Nudix"/>
    <property type="match status" value="1"/>
</dbReference>
<dbReference type="EMBL" id="RQXV01000007">
    <property type="protein sequence ID" value="RRC98516.1"/>
    <property type="molecule type" value="Genomic_DNA"/>
</dbReference>
<dbReference type="AlphaFoldDB" id="A0A3P1SMX6"/>
<reference evidence="4 5" key="1">
    <citation type="submission" date="2018-11" db="EMBL/GenBank/DDBJ databases">
        <title>The draft genome sequence of Amphritea balenae JAMM 1525T.</title>
        <authorList>
            <person name="Fang Z."/>
            <person name="Zhang Y."/>
            <person name="Han X."/>
        </authorList>
    </citation>
    <scope>NUCLEOTIDE SEQUENCE [LARGE SCALE GENOMIC DNA]</scope>
    <source>
        <strain evidence="4 5">JAMM 1525</strain>
    </source>
</reference>